<proteinExistence type="predicted"/>
<evidence type="ECO:0000256" key="1">
    <source>
        <dbReference type="SAM" id="MobiDB-lite"/>
    </source>
</evidence>
<feature type="region of interest" description="Disordered" evidence="1">
    <location>
        <begin position="208"/>
        <end position="230"/>
    </location>
</feature>
<comment type="caution">
    <text evidence="2">The sequence shown here is derived from an EMBL/GenBank/DDBJ whole genome shotgun (WGS) entry which is preliminary data.</text>
</comment>
<dbReference type="EMBL" id="NMUH01000242">
    <property type="protein sequence ID" value="MQL75267.1"/>
    <property type="molecule type" value="Genomic_DNA"/>
</dbReference>
<dbReference type="Proteomes" id="UP000652761">
    <property type="component" value="Unassembled WGS sequence"/>
</dbReference>
<gene>
    <name evidence="2" type="ORF">Taro_007605</name>
</gene>
<protein>
    <submittedName>
        <fullName evidence="2">Uncharacterized protein</fullName>
    </submittedName>
</protein>
<sequence length="271" mass="30067">MEKERATFVATKVVFDFERSLLRLPHPLRLLRCDLREGTVLLRRDPRRVTPRPLLQLLLGGYRAVVIDNLENSSEIAIRRVAELAGDFGKNLVFHKTNGVDSIVWHWGGVRPLPRLVCCSVRAFAIPQMIEAKEEEEKSGVRLLSTLEMQGTISRSARSCWFSRILRFLSVSRFLHPPPAMTAPGCLIALPSSPPACSPSHPPPPPCSLSSCQSSPPLSPHPTSMDSSIALYSGGMGEKMGEGCPWKKLKGLMTDAWICSRAESLFGQRFH</sequence>
<name>A0A843TZI6_COLES</name>
<dbReference type="AlphaFoldDB" id="A0A843TZI6"/>
<evidence type="ECO:0000313" key="2">
    <source>
        <dbReference type="EMBL" id="MQL75267.1"/>
    </source>
</evidence>
<dbReference type="OrthoDB" id="783706at2759"/>
<organism evidence="2 3">
    <name type="scientific">Colocasia esculenta</name>
    <name type="common">Wild taro</name>
    <name type="synonym">Arum esculentum</name>
    <dbReference type="NCBI Taxonomy" id="4460"/>
    <lineage>
        <taxon>Eukaryota</taxon>
        <taxon>Viridiplantae</taxon>
        <taxon>Streptophyta</taxon>
        <taxon>Embryophyta</taxon>
        <taxon>Tracheophyta</taxon>
        <taxon>Spermatophyta</taxon>
        <taxon>Magnoliopsida</taxon>
        <taxon>Liliopsida</taxon>
        <taxon>Araceae</taxon>
        <taxon>Aroideae</taxon>
        <taxon>Colocasieae</taxon>
        <taxon>Colocasia</taxon>
    </lineage>
</organism>
<reference evidence="2" key="1">
    <citation type="submission" date="2017-07" db="EMBL/GenBank/DDBJ databases">
        <title>Taro Niue Genome Assembly and Annotation.</title>
        <authorList>
            <person name="Atibalentja N."/>
            <person name="Keating K."/>
            <person name="Fields C.J."/>
        </authorList>
    </citation>
    <scope>NUCLEOTIDE SEQUENCE</scope>
    <source>
        <strain evidence="2">Niue_2</strain>
        <tissue evidence="2">Leaf</tissue>
    </source>
</reference>
<keyword evidence="3" id="KW-1185">Reference proteome</keyword>
<evidence type="ECO:0000313" key="3">
    <source>
        <dbReference type="Proteomes" id="UP000652761"/>
    </source>
</evidence>
<accession>A0A843TZI6</accession>